<evidence type="ECO:0000259" key="3">
    <source>
        <dbReference type="PROSITE" id="PS51462"/>
    </source>
</evidence>
<dbReference type="KEGG" id="lck:HN018_19120"/>
<evidence type="ECO:0000313" key="4">
    <source>
        <dbReference type="EMBL" id="QKE91860.1"/>
    </source>
</evidence>
<dbReference type="InterPro" id="IPR059176">
    <property type="entry name" value="UDP-X_N"/>
</dbReference>
<dbReference type="SUPFAM" id="SSF55811">
    <property type="entry name" value="Nudix"/>
    <property type="match status" value="1"/>
</dbReference>
<gene>
    <name evidence="4" type="ORF">HN018_19120</name>
</gene>
<dbReference type="InterPro" id="IPR000086">
    <property type="entry name" value="NUDIX_hydrolase_dom"/>
</dbReference>
<dbReference type="CDD" id="cd04672">
    <property type="entry name" value="NUDIX_CDP-Chase_like"/>
    <property type="match status" value="1"/>
</dbReference>
<dbReference type="GO" id="GO:0016787">
    <property type="term" value="F:hydrolase activity"/>
    <property type="evidence" value="ECO:0007669"/>
    <property type="project" value="UniProtKB-KW"/>
</dbReference>
<keyword evidence="2 4" id="KW-0378">Hydrolase</keyword>
<dbReference type="PROSITE" id="PS51462">
    <property type="entry name" value="NUDIX"/>
    <property type="match status" value="1"/>
</dbReference>
<dbReference type="InterPro" id="IPR015797">
    <property type="entry name" value="NUDIX_hydrolase-like_dom_sf"/>
</dbReference>
<evidence type="ECO:0000256" key="1">
    <source>
        <dbReference type="ARBA" id="ARBA00001946"/>
    </source>
</evidence>
<comment type="cofactor">
    <cofactor evidence="1">
        <name>Mg(2+)</name>
        <dbReference type="ChEBI" id="CHEBI:18420"/>
    </cofactor>
</comment>
<dbReference type="Proteomes" id="UP000500767">
    <property type="component" value="Chromosome"/>
</dbReference>
<evidence type="ECO:0000313" key="5">
    <source>
        <dbReference type="Proteomes" id="UP000500767"/>
    </source>
</evidence>
<protein>
    <submittedName>
        <fullName evidence="4">NUDIX hydrolase</fullName>
    </submittedName>
</protein>
<dbReference type="PANTHER" id="PTHR43046:SF16">
    <property type="entry name" value="ADP-RIBOSE PYROPHOSPHATASE YJHB-RELATED"/>
    <property type="match status" value="1"/>
</dbReference>
<proteinExistence type="predicted"/>
<dbReference type="RefSeq" id="WP_171835805.1">
    <property type="nucleotide sequence ID" value="NZ_CP053708.1"/>
</dbReference>
<dbReference type="EMBL" id="CP053708">
    <property type="protein sequence ID" value="QKE91860.1"/>
    <property type="molecule type" value="Genomic_DNA"/>
</dbReference>
<dbReference type="Gene3D" id="3.90.79.10">
    <property type="entry name" value="Nucleoside Triphosphate Pyrophosphohydrolase"/>
    <property type="match status" value="1"/>
</dbReference>
<reference evidence="4 5" key="1">
    <citation type="journal article" date="2014" name="World J. Microbiol. Biotechnol.">
        <title>Biodiversity and physiological characteristics of Antarctic and Arctic lichens-associated bacteria.</title>
        <authorList>
            <person name="Lee Y.M."/>
            <person name="Kim E.H."/>
            <person name="Lee H.K."/>
            <person name="Hong S.G."/>
        </authorList>
    </citation>
    <scope>NUCLEOTIDE SEQUENCE [LARGE SCALE GENOMIC DNA]</scope>
    <source>
        <strain evidence="4 5">PAMC 26569</strain>
    </source>
</reference>
<evidence type="ECO:0000256" key="2">
    <source>
        <dbReference type="ARBA" id="ARBA00022801"/>
    </source>
</evidence>
<dbReference type="Gene3D" id="6.10.250.1120">
    <property type="match status" value="1"/>
</dbReference>
<organism evidence="4 5">
    <name type="scientific">Lichenicola cladoniae</name>
    <dbReference type="NCBI Taxonomy" id="1484109"/>
    <lineage>
        <taxon>Bacteria</taxon>
        <taxon>Pseudomonadati</taxon>
        <taxon>Pseudomonadota</taxon>
        <taxon>Alphaproteobacteria</taxon>
        <taxon>Acetobacterales</taxon>
        <taxon>Acetobacteraceae</taxon>
        <taxon>Lichenicola</taxon>
    </lineage>
</organism>
<keyword evidence="5" id="KW-1185">Reference proteome</keyword>
<dbReference type="Pfam" id="PF12535">
    <property type="entry name" value="Nudix_N"/>
    <property type="match status" value="1"/>
</dbReference>
<sequence>MTNSEPDWLLWAREIQAVAQSGLAFTCDPYDVERYRSLTALAARMMAASSPLAGSAAELQQLFAAETGYATPKVDVRGAVFDRDGRLLMVRELADQGRWTIPGGWADVNQTASECAVREVAEESGYLVRATKLALVHDRGRQGHHPAGPFSIYKLFFICELLDEAPGDEAAGMAPNIETSDARFFARDEIPQDLSTGRILSHQIARLFEHRARPDLPTEFD</sequence>
<name>A0A6M8HU65_9PROT</name>
<dbReference type="PANTHER" id="PTHR43046">
    <property type="entry name" value="GDP-MANNOSE MANNOSYL HYDROLASE"/>
    <property type="match status" value="1"/>
</dbReference>
<dbReference type="AlphaFoldDB" id="A0A6M8HU65"/>
<accession>A0A6M8HU65</accession>
<feature type="domain" description="Nudix hydrolase" evidence="3">
    <location>
        <begin position="71"/>
        <end position="207"/>
    </location>
</feature>
<dbReference type="Pfam" id="PF00293">
    <property type="entry name" value="NUDIX"/>
    <property type="match status" value="1"/>
</dbReference>